<reference evidence="1 2" key="1">
    <citation type="submission" date="2020-08" db="EMBL/GenBank/DDBJ databases">
        <title>Genome sequencing of Purple Non-Sulfur Bacteria from various extreme environments.</title>
        <authorList>
            <person name="Mayer M."/>
        </authorList>
    </citation>
    <scope>NUCLEOTIDE SEQUENCE [LARGE SCALE GENOMIC DNA]</scope>
    <source>
        <strain evidence="1 2">JA135</strain>
    </source>
</reference>
<evidence type="ECO:0000313" key="1">
    <source>
        <dbReference type="EMBL" id="MBB4287518.1"/>
    </source>
</evidence>
<accession>A0A7W6WM91</accession>
<evidence type="ECO:0000313" key="2">
    <source>
        <dbReference type="Proteomes" id="UP000555728"/>
    </source>
</evidence>
<evidence type="ECO:0008006" key="3">
    <source>
        <dbReference type="Google" id="ProtNLM"/>
    </source>
</evidence>
<keyword evidence="2" id="KW-1185">Reference proteome</keyword>
<organism evidence="1 2">
    <name type="scientific">Roseospira goensis</name>
    <dbReference type="NCBI Taxonomy" id="391922"/>
    <lineage>
        <taxon>Bacteria</taxon>
        <taxon>Pseudomonadati</taxon>
        <taxon>Pseudomonadota</taxon>
        <taxon>Alphaproteobacteria</taxon>
        <taxon>Rhodospirillales</taxon>
        <taxon>Rhodospirillaceae</taxon>
        <taxon>Roseospira</taxon>
    </lineage>
</organism>
<comment type="caution">
    <text evidence="1">The sequence shown here is derived from an EMBL/GenBank/DDBJ whole genome shotgun (WGS) entry which is preliminary data.</text>
</comment>
<dbReference type="RefSeq" id="WP_184437344.1">
    <property type="nucleotide sequence ID" value="NZ_JACIGI010000039.1"/>
</dbReference>
<gene>
    <name evidence="1" type="ORF">GGD88_003267</name>
</gene>
<dbReference type="AlphaFoldDB" id="A0A7W6WM91"/>
<proteinExistence type="predicted"/>
<dbReference type="EMBL" id="JACIGI010000039">
    <property type="protein sequence ID" value="MBB4287518.1"/>
    <property type="molecule type" value="Genomic_DNA"/>
</dbReference>
<dbReference type="Proteomes" id="UP000555728">
    <property type="component" value="Unassembled WGS sequence"/>
</dbReference>
<protein>
    <recommendedName>
        <fullName evidence="3">DUF4376 domain-containing protein</fullName>
    </recommendedName>
</protein>
<name>A0A7W6WM91_9PROT</name>
<sequence>MPPEELADVRAEALDRVQGQAETLRARVASPGDGQAMSYLSKATHAAEVIAGTRTASGLLEPLVGVEVDPATGQPCATLTEVAAVIVAAQAQWEALEGQIDAARRAGRIAILAATDAAAVQAAEAAIAWPDIPALPG</sequence>